<protein>
    <submittedName>
        <fullName evidence="2">Alpha/beta hydrolase</fullName>
    </submittedName>
</protein>
<dbReference type="RefSeq" id="WP_151625884.1">
    <property type="nucleotide sequence ID" value="NZ_WBPG01000014.1"/>
</dbReference>
<organism evidence="2 3">
    <name type="scientific">Bacillus luti</name>
    <dbReference type="NCBI Taxonomy" id="2026191"/>
    <lineage>
        <taxon>Bacteria</taxon>
        <taxon>Bacillati</taxon>
        <taxon>Bacillota</taxon>
        <taxon>Bacilli</taxon>
        <taxon>Bacillales</taxon>
        <taxon>Bacillaceae</taxon>
        <taxon>Bacillus</taxon>
        <taxon>Bacillus cereus group</taxon>
    </lineage>
</organism>
<proteinExistence type="predicted"/>
<feature type="domain" description="AB hydrolase-1" evidence="1">
    <location>
        <begin position="40"/>
        <end position="150"/>
    </location>
</feature>
<dbReference type="PANTHER" id="PTHR43798">
    <property type="entry name" value="MONOACYLGLYCEROL LIPASE"/>
    <property type="match status" value="1"/>
</dbReference>
<dbReference type="InterPro" id="IPR029058">
    <property type="entry name" value="AB_hydrolase_fold"/>
</dbReference>
<dbReference type="SUPFAM" id="SSF53474">
    <property type="entry name" value="alpha/beta-Hydrolases"/>
    <property type="match status" value="1"/>
</dbReference>
<dbReference type="InterPro" id="IPR050266">
    <property type="entry name" value="AB_hydrolase_sf"/>
</dbReference>
<evidence type="ECO:0000313" key="2">
    <source>
        <dbReference type="EMBL" id="KAB2443623.1"/>
    </source>
</evidence>
<dbReference type="AlphaFoldDB" id="A0A7V7S8R1"/>
<dbReference type="Proteomes" id="UP000470409">
    <property type="component" value="Unassembled WGS sequence"/>
</dbReference>
<gene>
    <name evidence="2" type="ORF">F8163_11195</name>
</gene>
<dbReference type="Pfam" id="PF00561">
    <property type="entry name" value="Abhydrolase_1"/>
    <property type="match status" value="1"/>
</dbReference>
<comment type="caution">
    <text evidence="2">The sequence shown here is derived from an EMBL/GenBank/DDBJ whole genome shotgun (WGS) entry which is preliminary data.</text>
</comment>
<dbReference type="Gene3D" id="3.40.50.1820">
    <property type="entry name" value="alpha/beta hydrolase"/>
    <property type="match status" value="1"/>
</dbReference>
<keyword evidence="2" id="KW-0378">Hydrolase</keyword>
<dbReference type="GO" id="GO:0016787">
    <property type="term" value="F:hydrolase activity"/>
    <property type="evidence" value="ECO:0007669"/>
    <property type="project" value="UniProtKB-KW"/>
</dbReference>
<dbReference type="PANTHER" id="PTHR43798:SF33">
    <property type="entry name" value="HYDROLASE, PUTATIVE (AFU_ORTHOLOGUE AFUA_2G14860)-RELATED"/>
    <property type="match status" value="1"/>
</dbReference>
<accession>A0A7V7S8R1</accession>
<dbReference type="EMBL" id="WBPG01000014">
    <property type="protein sequence ID" value="KAB2443623.1"/>
    <property type="molecule type" value="Genomic_DNA"/>
</dbReference>
<evidence type="ECO:0000313" key="3">
    <source>
        <dbReference type="Proteomes" id="UP000470409"/>
    </source>
</evidence>
<dbReference type="InterPro" id="IPR000073">
    <property type="entry name" value="AB_hydrolase_1"/>
</dbReference>
<evidence type="ECO:0000259" key="1">
    <source>
        <dbReference type="Pfam" id="PF00561"/>
    </source>
</evidence>
<sequence length="310" mass="35633">MHRFRLSKIISSLGGIIIYKFVEILEQNIEVYIKGTNKQTVVIQTGMTCSFYDWLPIIEKLSQQFTVVSYHRPGYGKSELGNDSRTTRQATKELHMLLQKLEIHEPIILIGHSYGGLCAQHFAMLHEDKLQALILVDSTSMNLHRLDELHLPISDQTDSDDMWLQKYNTYSKMDGDMLSNELKSMLANQSRQYIEFSTSPSLYKATASELLEWKKCALSLKELYKTLEIPLIVIGRDPQYSITQLTENNMPKEEATQLESMWQELIHEQLHLSIHSQYILAEHAGHGIENDRPDIIIEAILSLQIKKGSN</sequence>
<name>A0A7V7S8R1_9BACI</name>
<dbReference type="GO" id="GO:0016020">
    <property type="term" value="C:membrane"/>
    <property type="evidence" value="ECO:0007669"/>
    <property type="project" value="TreeGrafter"/>
</dbReference>
<reference evidence="2 3" key="1">
    <citation type="submission" date="2019-10" db="EMBL/GenBank/DDBJ databases">
        <title>Bacillus from the desert of Cuatro Cinegas, Coahuila.</title>
        <authorList>
            <person name="Olmedo-Alvarez G."/>
            <person name="Saldana S."/>
            <person name="Barcelo D."/>
        </authorList>
    </citation>
    <scope>NUCLEOTIDE SEQUENCE [LARGE SCALE GENOMIC DNA]</scope>
    <source>
        <strain evidence="2 3">CH155b_5T</strain>
    </source>
</reference>
<dbReference type="PRINTS" id="PR00111">
    <property type="entry name" value="ABHYDROLASE"/>
</dbReference>